<proteinExistence type="predicted"/>
<gene>
    <name evidence="1" type="ORF">FVE85_8741</name>
</gene>
<organism evidence="1 2">
    <name type="scientific">Porphyridium purpureum</name>
    <name type="common">Red alga</name>
    <name type="synonym">Porphyridium cruentum</name>
    <dbReference type="NCBI Taxonomy" id="35688"/>
    <lineage>
        <taxon>Eukaryota</taxon>
        <taxon>Rhodophyta</taxon>
        <taxon>Bangiophyceae</taxon>
        <taxon>Porphyridiales</taxon>
        <taxon>Porphyridiaceae</taxon>
        <taxon>Porphyridium</taxon>
    </lineage>
</organism>
<dbReference type="Proteomes" id="UP000324585">
    <property type="component" value="Unassembled WGS sequence"/>
</dbReference>
<protein>
    <submittedName>
        <fullName evidence="1">Uncharacterized protein</fullName>
    </submittedName>
</protein>
<evidence type="ECO:0000313" key="2">
    <source>
        <dbReference type="Proteomes" id="UP000324585"/>
    </source>
</evidence>
<sequence>MKGDVRLAELFRETRFSTLQAAVPGKADKQQTGVQIRRGELVSFPFGQIMPDSIGELRMQVPTYNEASVVDLDSYRVNGKEPDKAFPFLMGMDALEGITLSVGETLAQT</sequence>
<dbReference type="AlphaFoldDB" id="A0A5J4YPN8"/>
<keyword evidence="2" id="KW-1185">Reference proteome</keyword>
<name>A0A5J4YPN8_PORPP</name>
<accession>A0A5J4YPN8</accession>
<reference evidence="2" key="1">
    <citation type="journal article" date="2019" name="Nat. Commun.">
        <title>Expansion of phycobilisome linker gene families in mesophilic red algae.</title>
        <authorList>
            <person name="Lee J."/>
            <person name="Kim D."/>
            <person name="Bhattacharya D."/>
            <person name="Yoon H.S."/>
        </authorList>
    </citation>
    <scope>NUCLEOTIDE SEQUENCE [LARGE SCALE GENOMIC DNA]</scope>
    <source>
        <strain evidence="2">CCMP 1328</strain>
    </source>
</reference>
<evidence type="ECO:0000313" key="1">
    <source>
        <dbReference type="EMBL" id="KAA8493296.1"/>
    </source>
</evidence>
<comment type="caution">
    <text evidence="1">The sequence shown here is derived from an EMBL/GenBank/DDBJ whole genome shotgun (WGS) entry which is preliminary data.</text>
</comment>
<dbReference type="EMBL" id="VRMN01000007">
    <property type="protein sequence ID" value="KAA8493296.1"/>
    <property type="molecule type" value="Genomic_DNA"/>
</dbReference>